<dbReference type="InterPro" id="IPR029039">
    <property type="entry name" value="Flavoprotein-like_sf"/>
</dbReference>
<dbReference type="SUPFAM" id="SSF52218">
    <property type="entry name" value="Flavoproteins"/>
    <property type="match status" value="1"/>
</dbReference>
<dbReference type="GO" id="GO:0010181">
    <property type="term" value="F:FMN binding"/>
    <property type="evidence" value="ECO:0007669"/>
    <property type="project" value="TreeGrafter"/>
</dbReference>
<dbReference type="PANTHER" id="PTHR30543:SF21">
    <property type="entry name" value="NAD(P)H-DEPENDENT FMN REDUCTASE LOT6"/>
    <property type="match status" value="1"/>
</dbReference>
<dbReference type="Gene3D" id="3.40.50.360">
    <property type="match status" value="1"/>
</dbReference>
<dbReference type="OrthoDB" id="9812295at2"/>
<feature type="domain" description="NADPH-dependent FMN reductase-like" evidence="1">
    <location>
        <begin position="7"/>
        <end position="151"/>
    </location>
</feature>
<organism evidence="2 3">
    <name type="scientific">Caballeronia arvi</name>
    <dbReference type="NCBI Taxonomy" id="1777135"/>
    <lineage>
        <taxon>Bacteria</taxon>
        <taxon>Pseudomonadati</taxon>
        <taxon>Pseudomonadota</taxon>
        <taxon>Betaproteobacteria</taxon>
        <taxon>Burkholderiales</taxon>
        <taxon>Burkholderiaceae</taxon>
        <taxon>Caballeronia</taxon>
    </lineage>
</organism>
<proteinExistence type="predicted"/>
<reference evidence="2" key="1">
    <citation type="submission" date="2016-01" db="EMBL/GenBank/DDBJ databases">
        <authorList>
            <person name="Peeters C."/>
        </authorList>
    </citation>
    <scope>NUCLEOTIDE SEQUENCE [LARGE SCALE GENOMIC DNA]</scope>
    <source>
        <strain evidence="2">LMG 29317</strain>
    </source>
</reference>
<dbReference type="GO" id="GO:0005829">
    <property type="term" value="C:cytosol"/>
    <property type="evidence" value="ECO:0007669"/>
    <property type="project" value="TreeGrafter"/>
</dbReference>
<accession>A0A158J458</accession>
<comment type="caution">
    <text evidence="2">The sequence shown here is derived from an EMBL/GenBank/DDBJ whole genome shotgun (WGS) entry which is preliminary data.</text>
</comment>
<name>A0A158J458_9BURK</name>
<evidence type="ECO:0000313" key="2">
    <source>
        <dbReference type="EMBL" id="SAL63263.1"/>
    </source>
</evidence>
<evidence type="ECO:0000313" key="3">
    <source>
        <dbReference type="Proteomes" id="UP000055019"/>
    </source>
</evidence>
<evidence type="ECO:0000259" key="1">
    <source>
        <dbReference type="Pfam" id="PF03358"/>
    </source>
</evidence>
<dbReference type="InterPro" id="IPR005025">
    <property type="entry name" value="FMN_Rdtase-like_dom"/>
</dbReference>
<dbReference type="AlphaFoldDB" id="A0A158J458"/>
<dbReference type="Proteomes" id="UP000055019">
    <property type="component" value="Unassembled WGS sequence"/>
</dbReference>
<keyword evidence="3" id="KW-1185">Reference proteome</keyword>
<protein>
    <submittedName>
        <fullName evidence="2">NADPH-dependent FMN reductase</fullName>
    </submittedName>
</protein>
<gene>
    <name evidence="2" type="ORF">AWB74_03330</name>
</gene>
<dbReference type="Pfam" id="PF03358">
    <property type="entry name" value="FMN_red"/>
    <property type="match status" value="1"/>
</dbReference>
<dbReference type="EMBL" id="FCOM02000012">
    <property type="protein sequence ID" value="SAL63263.1"/>
    <property type="molecule type" value="Genomic_DNA"/>
</dbReference>
<dbReference type="PANTHER" id="PTHR30543">
    <property type="entry name" value="CHROMATE REDUCTASE"/>
    <property type="match status" value="1"/>
</dbReference>
<dbReference type="GO" id="GO:0016491">
    <property type="term" value="F:oxidoreductase activity"/>
    <property type="evidence" value="ECO:0007669"/>
    <property type="project" value="InterPro"/>
</dbReference>
<sequence>MSKRYEVAVVVGSLRKESLNRRLAHALIAHAPSNLSLEIVEIRDLPFYNEDLERENPVPRAWTTVRSKIAASDGVLFVTPEYNRSVPAVLKNAVDVLSRPFRAGALANMPAAVVSTSPGALGGFGANQHLRQSLACLNVAVMPTPEVYLSGVAGLFDETGKLKEGNAADLLRTFLQQFEEWVSRLS</sequence>
<dbReference type="InterPro" id="IPR050712">
    <property type="entry name" value="NAD(P)H-dep_reductase"/>
</dbReference>
<dbReference type="RefSeq" id="WP_061147891.1">
    <property type="nucleotide sequence ID" value="NZ_FCOM02000012.1"/>
</dbReference>